<proteinExistence type="predicted"/>
<organism evidence="2 3">
    <name type="scientific">Cyprinus carpio carpio</name>
    <dbReference type="NCBI Taxonomy" id="630221"/>
    <lineage>
        <taxon>Eukaryota</taxon>
        <taxon>Metazoa</taxon>
        <taxon>Chordata</taxon>
        <taxon>Craniata</taxon>
        <taxon>Vertebrata</taxon>
        <taxon>Euteleostomi</taxon>
        <taxon>Actinopterygii</taxon>
        <taxon>Neopterygii</taxon>
        <taxon>Teleostei</taxon>
        <taxon>Ostariophysi</taxon>
        <taxon>Cypriniformes</taxon>
        <taxon>Cyprinidae</taxon>
        <taxon>Cyprininae</taxon>
        <taxon>Cyprinus</taxon>
    </lineage>
</organism>
<evidence type="ECO:0008006" key="4">
    <source>
        <dbReference type="Google" id="ProtNLM"/>
    </source>
</evidence>
<dbReference type="GO" id="GO:0043248">
    <property type="term" value="P:proteasome assembly"/>
    <property type="evidence" value="ECO:0007669"/>
    <property type="project" value="InterPro"/>
</dbReference>
<dbReference type="InterPro" id="IPR032157">
    <property type="entry name" value="PAC4"/>
</dbReference>
<dbReference type="Pfam" id="PF16093">
    <property type="entry name" value="PAC4"/>
    <property type="match status" value="1"/>
</dbReference>
<dbReference type="Ensembl" id="ENSCCRT00000145047.1">
    <property type="protein sequence ID" value="ENSCCRP00000143489.1"/>
    <property type="gene ID" value="ENSCCRG00000057564.1"/>
</dbReference>
<accession>A0A9J8AEH9</accession>
<feature type="region of interest" description="Disordered" evidence="1">
    <location>
        <begin position="134"/>
        <end position="153"/>
    </location>
</feature>
<evidence type="ECO:0000313" key="2">
    <source>
        <dbReference type="Ensembl" id="ENSCCRP00000143489.1"/>
    </source>
</evidence>
<protein>
    <recommendedName>
        <fullName evidence="4">Proteasome assembly chaperone 4</fullName>
    </recommendedName>
</protein>
<name>A0A9J8AEH9_CYPCA</name>
<keyword evidence="3" id="KW-1185">Reference proteome</keyword>
<sequence length="153" mass="16485">MQPDPSRFFAIFWSALTSVSRPDGGAAVSQRAGVRKRRLGFFIFIMEPIVVHDEKILEQLVHFHVMKLSGGFFLWIGSSPVLSSLALAINSKYDSTPLSALVLGDTSDTTPSSLAQRLKDKETGICKLQFTHDGLKSSAAGGGQNQKGDGDSS</sequence>
<dbReference type="AlphaFoldDB" id="A0A9J8AEH9"/>
<dbReference type="PANTHER" id="PTHR33559">
    <property type="entry name" value="PROTEASOME ASSEMBLY CHAPERONE 4"/>
    <property type="match status" value="1"/>
</dbReference>
<evidence type="ECO:0000313" key="3">
    <source>
        <dbReference type="Proteomes" id="UP001108240"/>
    </source>
</evidence>
<dbReference type="GeneTree" id="ENSGT00940000167364"/>
<reference evidence="2" key="2">
    <citation type="submission" date="2025-09" db="UniProtKB">
        <authorList>
            <consortium name="Ensembl"/>
        </authorList>
    </citation>
    <scope>IDENTIFICATION</scope>
</reference>
<evidence type="ECO:0000256" key="1">
    <source>
        <dbReference type="SAM" id="MobiDB-lite"/>
    </source>
</evidence>
<dbReference type="Proteomes" id="UP001108240">
    <property type="component" value="Unplaced"/>
</dbReference>
<reference evidence="2" key="1">
    <citation type="submission" date="2025-08" db="UniProtKB">
        <authorList>
            <consortium name="Ensembl"/>
        </authorList>
    </citation>
    <scope>IDENTIFICATION</scope>
</reference>
<dbReference type="PANTHER" id="PTHR33559:SF1">
    <property type="entry name" value="PROTEASOME ASSEMBLY CHAPERONE 4"/>
    <property type="match status" value="1"/>
</dbReference>